<feature type="domain" description="Aldehyde dehydrogenase" evidence="7">
    <location>
        <begin position="7"/>
        <end position="437"/>
    </location>
</feature>
<dbReference type="InterPro" id="IPR015590">
    <property type="entry name" value="Aldehyde_DH_dom"/>
</dbReference>
<dbReference type="InterPro" id="IPR016161">
    <property type="entry name" value="Ald_DH/histidinol_DH"/>
</dbReference>
<evidence type="ECO:0000256" key="6">
    <source>
        <dbReference type="SAM" id="Phobius"/>
    </source>
</evidence>
<dbReference type="GO" id="GO:0004029">
    <property type="term" value="F:aldehyde dehydrogenase (NAD+) activity"/>
    <property type="evidence" value="ECO:0007669"/>
    <property type="project" value="TreeGrafter"/>
</dbReference>
<name>A0A0C3BP67_SERVB</name>
<evidence type="ECO:0000256" key="4">
    <source>
        <dbReference type="PIRNR" id="PIRNR036492"/>
    </source>
</evidence>
<protein>
    <recommendedName>
        <fullName evidence="4">Aldehyde dehydrogenase</fullName>
    </recommendedName>
</protein>
<dbReference type="FunFam" id="3.40.309.10:FF:000025">
    <property type="entry name" value="Aldehyde dehydrogenase"/>
    <property type="match status" value="1"/>
</dbReference>
<dbReference type="InterPro" id="IPR012394">
    <property type="entry name" value="Aldehyde_DH_NAD(P)"/>
</dbReference>
<feature type="transmembrane region" description="Helical" evidence="6">
    <location>
        <begin position="122"/>
        <end position="145"/>
    </location>
</feature>
<keyword evidence="2 4" id="KW-0560">Oxidoreductase</keyword>
<reference evidence="8 9" key="1">
    <citation type="submission" date="2014-04" db="EMBL/GenBank/DDBJ databases">
        <authorList>
            <consortium name="DOE Joint Genome Institute"/>
            <person name="Kuo A."/>
            <person name="Zuccaro A."/>
            <person name="Kohler A."/>
            <person name="Nagy L.G."/>
            <person name="Floudas D."/>
            <person name="Copeland A."/>
            <person name="Barry K.W."/>
            <person name="Cichocki N."/>
            <person name="Veneault-Fourrey C."/>
            <person name="LaButti K."/>
            <person name="Lindquist E.A."/>
            <person name="Lipzen A."/>
            <person name="Lundell T."/>
            <person name="Morin E."/>
            <person name="Murat C."/>
            <person name="Sun H."/>
            <person name="Tunlid A."/>
            <person name="Henrissat B."/>
            <person name="Grigoriev I.V."/>
            <person name="Hibbett D.S."/>
            <person name="Martin F."/>
            <person name="Nordberg H.P."/>
            <person name="Cantor M.N."/>
            <person name="Hua S.X."/>
        </authorList>
    </citation>
    <scope>NUCLEOTIDE SEQUENCE [LARGE SCALE GENOMIC DNA]</scope>
    <source>
        <strain evidence="8 9">MAFF 305830</strain>
    </source>
</reference>
<dbReference type="PANTHER" id="PTHR43570:SF16">
    <property type="entry name" value="ALDEHYDE DEHYDROGENASE TYPE III, ISOFORM Q"/>
    <property type="match status" value="1"/>
</dbReference>
<gene>
    <name evidence="8" type="ORF">M408DRAFT_326016</name>
</gene>
<dbReference type="EMBL" id="KN824278">
    <property type="protein sequence ID" value="KIM33231.1"/>
    <property type="molecule type" value="Genomic_DNA"/>
</dbReference>
<dbReference type="AlphaFoldDB" id="A0A0C3BP67"/>
<dbReference type="Gene3D" id="3.40.605.10">
    <property type="entry name" value="Aldehyde Dehydrogenase, Chain A, domain 1"/>
    <property type="match status" value="1"/>
</dbReference>
<evidence type="ECO:0000259" key="7">
    <source>
        <dbReference type="Pfam" id="PF00171"/>
    </source>
</evidence>
<dbReference type="InterPro" id="IPR016162">
    <property type="entry name" value="Ald_DH_N"/>
</dbReference>
<accession>A0A0C3BP67</accession>
<keyword evidence="6" id="KW-1133">Transmembrane helix</keyword>
<dbReference type="Gene3D" id="3.40.309.10">
    <property type="entry name" value="Aldehyde Dehydrogenase, Chain A, domain 2"/>
    <property type="match status" value="1"/>
</dbReference>
<dbReference type="HOGENOM" id="CLU_005391_3_1_1"/>
<dbReference type="GO" id="GO:0006081">
    <property type="term" value="P:aldehyde metabolic process"/>
    <property type="evidence" value="ECO:0007669"/>
    <property type="project" value="InterPro"/>
</dbReference>
<sequence>MDPASYTTIENIHKAHAIVNETFHSGRTLPIAFRQKLLASLVYMLKDNTDALCAALQADLHRHALETILSDIGIIISETVNAYNHVQAWAKDIKPPTLLTYQTMNLRIKPSPKGAVLIISPFNYPIFLTLLPVVAALSAGCTVVLKLPESMATSSPLLADLIAKYVDPGVVQVVQGAAKEASKLLDLKWDHIFFTGSERIGRIVATAAAKHTTPVTLELGGKCPVIIDPRGADFSLIGRRILWGKTCNGGQACVAPDYVLVPRSSQDALIAGLQKAYKELFPTSATTSDSYARIVTQGATSRIKGYLDNTKGDIVIGGQVDTQTRFIEPTVVSNVGAGDSTMQDEIFGALLSLVPVDTLEDAIKFVSERPQPLALYVFSQNSEFKKQVTDRTRSGSIVFNDVLIQVGAPGLPFGGSGSSGYGSQKGKFGFDTFTHMRASMDVPGWIERFMAFRYPPYTKRKQAIALKTVNIALPFDRDGKRLFNFTRWFTVSFIVLLMAVAYRIKYMGWA</sequence>
<dbReference type="Proteomes" id="UP000054097">
    <property type="component" value="Unassembled WGS sequence"/>
</dbReference>
<dbReference type="SUPFAM" id="SSF53720">
    <property type="entry name" value="ALDH-like"/>
    <property type="match status" value="1"/>
</dbReference>
<feature type="active site" evidence="5">
    <location>
        <position position="253"/>
    </location>
</feature>
<dbReference type="InterPro" id="IPR016163">
    <property type="entry name" value="Ald_DH_C"/>
</dbReference>
<proteinExistence type="inferred from homology"/>
<evidence type="ECO:0000313" key="9">
    <source>
        <dbReference type="Proteomes" id="UP000054097"/>
    </source>
</evidence>
<evidence type="ECO:0000256" key="5">
    <source>
        <dbReference type="PIRSR" id="PIRSR036492-1"/>
    </source>
</evidence>
<keyword evidence="6" id="KW-0472">Membrane</keyword>
<evidence type="ECO:0000256" key="1">
    <source>
        <dbReference type="ARBA" id="ARBA00009986"/>
    </source>
</evidence>
<dbReference type="GO" id="GO:0005737">
    <property type="term" value="C:cytoplasm"/>
    <property type="evidence" value="ECO:0007669"/>
    <property type="project" value="TreeGrafter"/>
</dbReference>
<dbReference type="PANTHER" id="PTHR43570">
    <property type="entry name" value="ALDEHYDE DEHYDROGENASE"/>
    <property type="match status" value="1"/>
</dbReference>
<feature type="active site" evidence="5">
    <location>
        <position position="218"/>
    </location>
</feature>
<dbReference type="STRING" id="933852.A0A0C3BP67"/>
<organism evidence="8 9">
    <name type="scientific">Serendipita vermifera MAFF 305830</name>
    <dbReference type="NCBI Taxonomy" id="933852"/>
    <lineage>
        <taxon>Eukaryota</taxon>
        <taxon>Fungi</taxon>
        <taxon>Dikarya</taxon>
        <taxon>Basidiomycota</taxon>
        <taxon>Agaricomycotina</taxon>
        <taxon>Agaricomycetes</taxon>
        <taxon>Sebacinales</taxon>
        <taxon>Serendipitaceae</taxon>
        <taxon>Serendipita</taxon>
    </lineage>
</organism>
<evidence type="ECO:0000256" key="2">
    <source>
        <dbReference type="ARBA" id="ARBA00023002"/>
    </source>
</evidence>
<keyword evidence="6" id="KW-0812">Transmembrane</keyword>
<comment type="similarity">
    <text evidence="1 4">Belongs to the aldehyde dehydrogenase family.</text>
</comment>
<feature type="transmembrane region" description="Helical" evidence="6">
    <location>
        <begin position="485"/>
        <end position="504"/>
    </location>
</feature>
<keyword evidence="3" id="KW-0520">NAD</keyword>
<dbReference type="PIRSF" id="PIRSF036492">
    <property type="entry name" value="ALDH"/>
    <property type="match status" value="1"/>
</dbReference>
<dbReference type="OrthoDB" id="440325at2759"/>
<evidence type="ECO:0000256" key="3">
    <source>
        <dbReference type="ARBA" id="ARBA00023027"/>
    </source>
</evidence>
<dbReference type="FunFam" id="3.40.605.10:FF:000004">
    <property type="entry name" value="Aldehyde dehydrogenase"/>
    <property type="match status" value="1"/>
</dbReference>
<reference evidence="9" key="2">
    <citation type="submission" date="2015-01" db="EMBL/GenBank/DDBJ databases">
        <title>Evolutionary Origins and Diversification of the Mycorrhizal Mutualists.</title>
        <authorList>
            <consortium name="DOE Joint Genome Institute"/>
            <consortium name="Mycorrhizal Genomics Consortium"/>
            <person name="Kohler A."/>
            <person name="Kuo A."/>
            <person name="Nagy L.G."/>
            <person name="Floudas D."/>
            <person name="Copeland A."/>
            <person name="Barry K.W."/>
            <person name="Cichocki N."/>
            <person name="Veneault-Fourrey C."/>
            <person name="LaButti K."/>
            <person name="Lindquist E.A."/>
            <person name="Lipzen A."/>
            <person name="Lundell T."/>
            <person name="Morin E."/>
            <person name="Murat C."/>
            <person name="Riley R."/>
            <person name="Ohm R."/>
            <person name="Sun H."/>
            <person name="Tunlid A."/>
            <person name="Henrissat B."/>
            <person name="Grigoriev I.V."/>
            <person name="Hibbett D.S."/>
            <person name="Martin F."/>
        </authorList>
    </citation>
    <scope>NUCLEOTIDE SEQUENCE [LARGE SCALE GENOMIC DNA]</scope>
    <source>
        <strain evidence="9">MAFF 305830</strain>
    </source>
</reference>
<keyword evidence="9" id="KW-1185">Reference proteome</keyword>
<evidence type="ECO:0000313" key="8">
    <source>
        <dbReference type="EMBL" id="KIM33231.1"/>
    </source>
</evidence>
<dbReference type="Pfam" id="PF00171">
    <property type="entry name" value="Aldedh"/>
    <property type="match status" value="1"/>
</dbReference>